<evidence type="ECO:0000259" key="1">
    <source>
        <dbReference type="Pfam" id="PF01814"/>
    </source>
</evidence>
<dbReference type="EMBL" id="CP109527">
    <property type="protein sequence ID" value="WTY35536.1"/>
    <property type="molecule type" value="Genomic_DNA"/>
</dbReference>
<dbReference type="InterPro" id="IPR012312">
    <property type="entry name" value="Hemerythrin-like"/>
</dbReference>
<dbReference type="Proteomes" id="UP001621418">
    <property type="component" value="Chromosome"/>
</dbReference>
<gene>
    <name evidence="2" type="ORF">OG308_30410</name>
</gene>
<organism evidence="2 3">
    <name type="scientific">Nocardia salmonicida</name>
    <dbReference type="NCBI Taxonomy" id="53431"/>
    <lineage>
        <taxon>Bacteria</taxon>
        <taxon>Bacillati</taxon>
        <taxon>Actinomycetota</taxon>
        <taxon>Actinomycetes</taxon>
        <taxon>Mycobacteriales</taxon>
        <taxon>Nocardiaceae</taxon>
        <taxon>Nocardia</taxon>
    </lineage>
</organism>
<feature type="domain" description="Hemerythrin-like" evidence="1">
    <location>
        <begin position="6"/>
        <end position="119"/>
    </location>
</feature>
<evidence type="ECO:0000313" key="2">
    <source>
        <dbReference type="EMBL" id="WTY35536.1"/>
    </source>
</evidence>
<evidence type="ECO:0000313" key="3">
    <source>
        <dbReference type="Proteomes" id="UP001621418"/>
    </source>
</evidence>
<dbReference type="CDD" id="cd12108">
    <property type="entry name" value="Hr-like"/>
    <property type="match status" value="1"/>
</dbReference>
<keyword evidence="3" id="KW-1185">Reference proteome</keyword>
<sequence>MSERDLAMMYAAHDAFRRDLRALTAAPDRERWTQFRTQLSVHHTAEDVALWPSLRRRGVDAQLVEQMAAEHDRIDPLLAQVNRTFDTAGPDAARPTLVALSELLHNHLRHEEQETLPLINDREWSQLDREMRRRIGIRGIRSYYSWLLRDVEGERRRKVLTTIPRPLRLVIS</sequence>
<dbReference type="RefSeq" id="WP_405147822.1">
    <property type="nucleotide sequence ID" value="NZ_CP109527.1"/>
</dbReference>
<reference evidence="2 3" key="1">
    <citation type="submission" date="2022-10" db="EMBL/GenBank/DDBJ databases">
        <title>The complete genomes of actinobacterial strains from the NBC collection.</title>
        <authorList>
            <person name="Joergensen T.S."/>
            <person name="Alvarez Arevalo M."/>
            <person name="Sterndorff E.B."/>
            <person name="Faurdal D."/>
            <person name="Vuksanovic O."/>
            <person name="Mourched A.-S."/>
            <person name="Charusanti P."/>
            <person name="Shaw S."/>
            <person name="Blin K."/>
            <person name="Weber T."/>
        </authorList>
    </citation>
    <scope>NUCLEOTIDE SEQUENCE [LARGE SCALE GENOMIC DNA]</scope>
    <source>
        <strain evidence="2 3">NBC_01413</strain>
    </source>
</reference>
<accession>A0ABZ1N6G9</accession>
<dbReference type="Pfam" id="PF01814">
    <property type="entry name" value="Hemerythrin"/>
    <property type="match status" value="1"/>
</dbReference>
<protein>
    <submittedName>
        <fullName evidence="2">Hemerythrin domain-containing protein</fullName>
    </submittedName>
</protein>
<dbReference type="Gene3D" id="1.20.120.520">
    <property type="entry name" value="nmb1532 protein domain like"/>
    <property type="match status" value="1"/>
</dbReference>
<name>A0ABZ1N6G9_9NOCA</name>
<proteinExistence type="predicted"/>